<dbReference type="EMBL" id="CM051396">
    <property type="protein sequence ID" value="KAJ4721906.1"/>
    <property type="molecule type" value="Genomic_DNA"/>
</dbReference>
<evidence type="ECO:0000313" key="2">
    <source>
        <dbReference type="Proteomes" id="UP001164539"/>
    </source>
</evidence>
<keyword evidence="2" id="KW-1185">Reference proteome</keyword>
<accession>A0ACC1YEJ3</accession>
<dbReference type="Proteomes" id="UP001164539">
    <property type="component" value="Chromosome 3"/>
</dbReference>
<comment type="caution">
    <text evidence="1">The sequence shown here is derived from an EMBL/GenBank/DDBJ whole genome shotgun (WGS) entry which is preliminary data.</text>
</comment>
<sequence>MIVAAVLFGALLWQKGKEINNEQELINILGATYTALVCLSVNYYSTALPYVATERTVLHQENVAGMYSAWAYSFAQVAITYPTIGYYWSAYKVFWYFYTTFCTFLFFVYRGMFMVSVCPNLQTAVISTSTTYPLLHLFSGFFVFSLVNL</sequence>
<protein>
    <submittedName>
        <fullName evidence="1">Pleiotropic drug resistance protein 3</fullName>
    </submittedName>
</protein>
<organism evidence="1 2">
    <name type="scientific">Melia azedarach</name>
    <name type="common">Chinaberry tree</name>
    <dbReference type="NCBI Taxonomy" id="155640"/>
    <lineage>
        <taxon>Eukaryota</taxon>
        <taxon>Viridiplantae</taxon>
        <taxon>Streptophyta</taxon>
        <taxon>Embryophyta</taxon>
        <taxon>Tracheophyta</taxon>
        <taxon>Spermatophyta</taxon>
        <taxon>Magnoliopsida</taxon>
        <taxon>eudicotyledons</taxon>
        <taxon>Gunneridae</taxon>
        <taxon>Pentapetalae</taxon>
        <taxon>rosids</taxon>
        <taxon>malvids</taxon>
        <taxon>Sapindales</taxon>
        <taxon>Meliaceae</taxon>
        <taxon>Melia</taxon>
    </lineage>
</organism>
<evidence type="ECO:0000313" key="1">
    <source>
        <dbReference type="EMBL" id="KAJ4721906.1"/>
    </source>
</evidence>
<gene>
    <name evidence="1" type="ORF">OWV82_005500</name>
</gene>
<name>A0ACC1YEJ3_MELAZ</name>
<reference evidence="1 2" key="1">
    <citation type="journal article" date="2023" name="Science">
        <title>Complex scaffold remodeling in plant triterpene biosynthesis.</title>
        <authorList>
            <person name="De La Pena R."/>
            <person name="Hodgson H."/>
            <person name="Liu J.C."/>
            <person name="Stephenson M.J."/>
            <person name="Martin A.C."/>
            <person name="Owen C."/>
            <person name="Harkess A."/>
            <person name="Leebens-Mack J."/>
            <person name="Jimenez L.E."/>
            <person name="Osbourn A."/>
            <person name="Sattely E.S."/>
        </authorList>
    </citation>
    <scope>NUCLEOTIDE SEQUENCE [LARGE SCALE GENOMIC DNA]</scope>
    <source>
        <strain evidence="2">cv. JPN11</strain>
        <tissue evidence="1">Leaf</tissue>
    </source>
</reference>
<proteinExistence type="predicted"/>